<evidence type="ECO:0000313" key="3">
    <source>
        <dbReference type="EMBL" id="OGM12507.1"/>
    </source>
</evidence>
<sequence length="233" mass="24970">MAKILLSSFFAFYVSLFLAGTSLASYGSVACQPIYGGGQTCVTTEKISINKTVLNPLKSKGGTTDVFVDNLSINDPKYAPTQTVKFQLTVTNSGNSTLNTVTVYDILPDFVDFVSGPGNFDKNSRTLTFNLSNLNPNESRTYTIVGKVVSPTSMPSDQGVVCVVNQSIAKFSDQESRDNAQFCIERKVTTKGGLPVVPPPSITQTPPTGPEMLPLIGLIPTAGIGFLLRRKSK</sequence>
<dbReference type="PROSITE" id="PS51257">
    <property type="entry name" value="PROKAR_LIPOPROTEIN"/>
    <property type="match status" value="1"/>
</dbReference>
<dbReference type="Proteomes" id="UP000179013">
    <property type="component" value="Unassembled WGS sequence"/>
</dbReference>
<comment type="caution">
    <text evidence="3">The sequence shown here is derived from an EMBL/GenBank/DDBJ whole genome shotgun (WGS) entry which is preliminary data.</text>
</comment>
<protein>
    <recommendedName>
        <fullName evidence="2">DUF11 domain-containing protein</fullName>
    </recommendedName>
</protein>
<organism evidence="3 4">
    <name type="scientific">Candidatus Woesebacteria bacterium RBG_16_39_8b</name>
    <dbReference type="NCBI Taxonomy" id="1802482"/>
    <lineage>
        <taxon>Bacteria</taxon>
        <taxon>Candidatus Woeseibacteriota</taxon>
    </lineage>
</organism>
<gene>
    <name evidence="3" type="ORF">A2V80_00285</name>
</gene>
<dbReference type="Pfam" id="PF01345">
    <property type="entry name" value="DUF11"/>
    <property type="match status" value="1"/>
</dbReference>
<evidence type="ECO:0000256" key="1">
    <source>
        <dbReference type="SAM" id="SignalP"/>
    </source>
</evidence>
<dbReference type="InterPro" id="IPR047589">
    <property type="entry name" value="DUF11_rpt"/>
</dbReference>
<proteinExistence type="predicted"/>
<name>A0A1F7XBV9_9BACT</name>
<reference evidence="3 4" key="1">
    <citation type="journal article" date="2016" name="Nat. Commun.">
        <title>Thousands of microbial genomes shed light on interconnected biogeochemical processes in an aquifer system.</title>
        <authorList>
            <person name="Anantharaman K."/>
            <person name="Brown C.T."/>
            <person name="Hug L.A."/>
            <person name="Sharon I."/>
            <person name="Castelle C.J."/>
            <person name="Probst A.J."/>
            <person name="Thomas B.C."/>
            <person name="Singh A."/>
            <person name="Wilkins M.J."/>
            <person name="Karaoz U."/>
            <person name="Brodie E.L."/>
            <person name="Williams K.H."/>
            <person name="Hubbard S.S."/>
            <person name="Banfield J.F."/>
        </authorList>
    </citation>
    <scope>NUCLEOTIDE SEQUENCE [LARGE SCALE GENOMIC DNA]</scope>
</reference>
<keyword evidence="1" id="KW-0732">Signal</keyword>
<feature type="chain" id="PRO_5009533735" description="DUF11 domain-containing protein" evidence="1">
    <location>
        <begin position="25"/>
        <end position="233"/>
    </location>
</feature>
<evidence type="ECO:0000259" key="2">
    <source>
        <dbReference type="Pfam" id="PF01345"/>
    </source>
</evidence>
<accession>A0A1F7XBV9</accession>
<feature type="signal peptide" evidence="1">
    <location>
        <begin position="1"/>
        <end position="24"/>
    </location>
</feature>
<dbReference type="InterPro" id="IPR001434">
    <property type="entry name" value="OmcB-like_DUF11"/>
</dbReference>
<dbReference type="NCBIfam" id="TIGR01451">
    <property type="entry name" value="B_ant_repeat"/>
    <property type="match status" value="1"/>
</dbReference>
<dbReference type="AlphaFoldDB" id="A0A1F7XBV9"/>
<dbReference type="Gene3D" id="2.60.40.1170">
    <property type="entry name" value="Mu homology domain, subdomain B"/>
    <property type="match status" value="1"/>
</dbReference>
<dbReference type="EMBL" id="MGFU01000040">
    <property type="protein sequence ID" value="OGM12507.1"/>
    <property type="molecule type" value="Genomic_DNA"/>
</dbReference>
<evidence type="ECO:0000313" key="4">
    <source>
        <dbReference type="Proteomes" id="UP000179013"/>
    </source>
</evidence>
<feature type="domain" description="DUF11" evidence="2">
    <location>
        <begin position="73"/>
        <end position="180"/>
    </location>
</feature>